<proteinExistence type="predicted"/>
<accession>A0A3M2ZNS7</accession>
<dbReference type="AlphaFoldDB" id="A0A3M2ZNS7"/>
<sequence length="44" mass="5013">MLIQSVGRYLSRIIINLHKLSGHIALELKPLIQKICKTLGWEKG</sequence>
<reference evidence="1 2" key="1">
    <citation type="submission" date="2018-08" db="EMBL/GenBank/DDBJ databases">
        <title>Recombination of ecologically and evolutionarily significant loci maintains genetic cohesion in the Pseudomonas syringae species complex.</title>
        <authorList>
            <person name="Dillon M."/>
            <person name="Thakur S."/>
            <person name="Almeida R.N.D."/>
            <person name="Weir B.S."/>
            <person name="Guttman D.S."/>
        </authorList>
    </citation>
    <scope>NUCLEOTIDE SEQUENCE [LARGE SCALE GENOMIC DNA]</scope>
    <source>
        <strain evidence="1 2">88_10</strain>
    </source>
</reference>
<evidence type="ECO:0000313" key="2">
    <source>
        <dbReference type="Proteomes" id="UP000282378"/>
    </source>
</evidence>
<dbReference type="Proteomes" id="UP000282378">
    <property type="component" value="Unassembled WGS sequence"/>
</dbReference>
<organism evidence="1 2">
    <name type="scientific">Pseudomonas syringae pv. maculicola</name>
    <dbReference type="NCBI Taxonomy" id="59511"/>
    <lineage>
        <taxon>Bacteria</taxon>
        <taxon>Pseudomonadati</taxon>
        <taxon>Pseudomonadota</taxon>
        <taxon>Gammaproteobacteria</taxon>
        <taxon>Pseudomonadales</taxon>
        <taxon>Pseudomonadaceae</taxon>
        <taxon>Pseudomonas</taxon>
    </lineage>
</organism>
<evidence type="ECO:0000313" key="1">
    <source>
        <dbReference type="EMBL" id="RML89770.1"/>
    </source>
</evidence>
<comment type="caution">
    <text evidence="1">The sequence shown here is derived from an EMBL/GenBank/DDBJ whole genome shotgun (WGS) entry which is preliminary data.</text>
</comment>
<gene>
    <name evidence="1" type="ORF">APX70_05128</name>
</gene>
<name>A0A3M2ZNS7_PSEYM</name>
<protein>
    <submittedName>
        <fullName evidence="1">Uncharacterized protein</fullName>
    </submittedName>
</protein>
<dbReference type="EMBL" id="RBNL01001422">
    <property type="protein sequence ID" value="RML89770.1"/>
    <property type="molecule type" value="Genomic_DNA"/>
</dbReference>